<sequence>MADKKEVEERREATRLKSMAKQKYESSNLKQALKYAKRAHRHCPTLDGISEMLTAFKILRTADKFKLSSARCDALSSQSPPDWYKILGVEPFSHINSIKKQYKQLALMLHPDKNSLEASDEAFRLVIDAFQVLSDKIKRKEYDMKLRIAMQSASEVGEIEPLAESVETFWTACSRCRLFHQFQRRYVGHDLLCPNCKKSFTAVEVSAEEEAEKDKEESACVRRSDRIRVNSEILGEKSRNSDSKMRISGADEVLERDKSRKAEMQKKNVEETQKIVEETSTAINKEPIVYRRRSKNHDRKCESVKKVRVKRGKADEELTLAELQLQAKKRMKENKKTVKFKQDEGAENAIRKLPKTEDMGVMVVEDSDFYDFDNDRVEKGFKKGQVWAIYDDDDGMPRHYGLIDEVVSVNPFQVKISWLDLQINGDDRLICWEKMGFHVSCGRFKITRNDTINLLNVFSHMVDCERAAKEAYRIYPKKGSVWALYNQKALDMEEMNSLATCKRHCYDIVVFLTSYSEMHGLSMAFLVKVDGFRSVFRRREIGSHAISWLEKDDIRLCSHQIPARKLSGCDAPDRLNDCWELDPASLPPELLTLASTD</sequence>
<protein>
    <recommendedName>
        <fullName evidence="2">J domain-containing protein</fullName>
    </recommendedName>
</protein>
<evidence type="ECO:0000313" key="3">
    <source>
        <dbReference type="EMBL" id="GMH29803.1"/>
    </source>
</evidence>
<dbReference type="PROSITE" id="PS50076">
    <property type="entry name" value="DNAJ_2"/>
    <property type="match status" value="1"/>
</dbReference>
<evidence type="ECO:0000313" key="4">
    <source>
        <dbReference type="Proteomes" id="UP001279734"/>
    </source>
</evidence>
<dbReference type="InterPro" id="IPR056988">
    <property type="entry name" value="Zn_ribbon_pln"/>
</dbReference>
<dbReference type="EMBL" id="BSYO01000037">
    <property type="protein sequence ID" value="GMH29803.1"/>
    <property type="molecule type" value="Genomic_DNA"/>
</dbReference>
<dbReference type="Gene3D" id="1.10.287.110">
    <property type="entry name" value="DnaJ domain"/>
    <property type="match status" value="1"/>
</dbReference>
<comment type="caution">
    <text evidence="3">The sequence shown here is derived from an EMBL/GenBank/DDBJ whole genome shotgun (WGS) entry which is preliminary data.</text>
</comment>
<proteinExistence type="predicted"/>
<feature type="region of interest" description="Disordered" evidence="1">
    <location>
        <begin position="1"/>
        <end position="21"/>
    </location>
</feature>
<gene>
    <name evidence="3" type="ORF">Nepgr_031646</name>
</gene>
<dbReference type="PANTHER" id="PTHR44137:SF24">
    <property type="entry name" value="DNAJ HEAT SHOCK N-TERMINAL DOMAIN-CONTAINING PROTEIN"/>
    <property type="match status" value="1"/>
</dbReference>
<dbReference type="Pfam" id="PF00226">
    <property type="entry name" value="DnaJ"/>
    <property type="match status" value="1"/>
</dbReference>
<evidence type="ECO:0000256" key="1">
    <source>
        <dbReference type="SAM" id="MobiDB-lite"/>
    </source>
</evidence>
<dbReference type="Pfam" id="PF11926">
    <property type="entry name" value="DUF3444"/>
    <property type="match status" value="1"/>
</dbReference>
<dbReference type="InterPro" id="IPR024593">
    <property type="entry name" value="DUF3444"/>
</dbReference>
<dbReference type="InterPro" id="IPR036869">
    <property type="entry name" value="J_dom_sf"/>
</dbReference>
<dbReference type="AlphaFoldDB" id="A0AAD3Y5B3"/>
<dbReference type="InterPro" id="IPR001623">
    <property type="entry name" value="DnaJ_domain"/>
</dbReference>
<accession>A0AAD3Y5B3</accession>
<feature type="compositionally biased region" description="Basic and acidic residues" evidence="1">
    <location>
        <begin position="1"/>
        <end position="15"/>
    </location>
</feature>
<dbReference type="PANTHER" id="PTHR44137">
    <property type="entry name" value="BNAC03G44070D PROTEIN"/>
    <property type="match status" value="1"/>
</dbReference>
<evidence type="ECO:0000259" key="2">
    <source>
        <dbReference type="PROSITE" id="PS50076"/>
    </source>
</evidence>
<dbReference type="Pfam" id="PF23551">
    <property type="entry name" value="Zn_ribbon_20"/>
    <property type="match status" value="1"/>
</dbReference>
<dbReference type="SMART" id="SM00271">
    <property type="entry name" value="DnaJ"/>
    <property type="match status" value="1"/>
</dbReference>
<reference evidence="3" key="1">
    <citation type="submission" date="2023-05" db="EMBL/GenBank/DDBJ databases">
        <title>Nepenthes gracilis genome sequencing.</title>
        <authorList>
            <person name="Fukushima K."/>
        </authorList>
    </citation>
    <scope>NUCLEOTIDE SEQUENCE</scope>
    <source>
        <strain evidence="3">SING2019-196</strain>
    </source>
</reference>
<dbReference type="PRINTS" id="PR00625">
    <property type="entry name" value="JDOMAIN"/>
</dbReference>
<dbReference type="SUPFAM" id="SSF46565">
    <property type="entry name" value="Chaperone J-domain"/>
    <property type="match status" value="1"/>
</dbReference>
<keyword evidence="4" id="KW-1185">Reference proteome</keyword>
<dbReference type="Proteomes" id="UP001279734">
    <property type="component" value="Unassembled WGS sequence"/>
</dbReference>
<feature type="domain" description="J" evidence="2">
    <location>
        <begin position="82"/>
        <end position="146"/>
    </location>
</feature>
<name>A0AAD3Y5B3_NEPGR</name>
<organism evidence="3 4">
    <name type="scientific">Nepenthes gracilis</name>
    <name type="common">Slender pitcher plant</name>
    <dbReference type="NCBI Taxonomy" id="150966"/>
    <lineage>
        <taxon>Eukaryota</taxon>
        <taxon>Viridiplantae</taxon>
        <taxon>Streptophyta</taxon>
        <taxon>Embryophyta</taxon>
        <taxon>Tracheophyta</taxon>
        <taxon>Spermatophyta</taxon>
        <taxon>Magnoliopsida</taxon>
        <taxon>eudicotyledons</taxon>
        <taxon>Gunneridae</taxon>
        <taxon>Pentapetalae</taxon>
        <taxon>Caryophyllales</taxon>
        <taxon>Nepenthaceae</taxon>
        <taxon>Nepenthes</taxon>
    </lineage>
</organism>
<dbReference type="CDD" id="cd06257">
    <property type="entry name" value="DnaJ"/>
    <property type="match status" value="1"/>
</dbReference>